<feature type="compositionally biased region" description="Low complexity" evidence="1">
    <location>
        <begin position="28"/>
        <end position="37"/>
    </location>
</feature>
<evidence type="ECO:0000313" key="2">
    <source>
        <dbReference type="EMBL" id="KAJ6811012.1"/>
    </source>
</evidence>
<proteinExistence type="predicted"/>
<keyword evidence="4" id="KW-1185">Reference proteome</keyword>
<accession>A0AAX6IEM9</accession>
<evidence type="ECO:0000256" key="1">
    <source>
        <dbReference type="SAM" id="MobiDB-lite"/>
    </source>
</evidence>
<dbReference type="EMBL" id="JANAVB010002399">
    <property type="protein sequence ID" value="KAJ6850825.1"/>
    <property type="molecule type" value="Genomic_DNA"/>
</dbReference>
<dbReference type="Proteomes" id="UP001140949">
    <property type="component" value="Unassembled WGS sequence"/>
</dbReference>
<feature type="region of interest" description="Disordered" evidence="1">
    <location>
        <begin position="1"/>
        <end position="45"/>
    </location>
</feature>
<reference evidence="3" key="1">
    <citation type="journal article" date="2023" name="GigaByte">
        <title>Genome assembly of the bearded iris, Iris pallida Lam.</title>
        <authorList>
            <person name="Bruccoleri R.E."/>
            <person name="Oakeley E.J."/>
            <person name="Faust A.M.E."/>
            <person name="Altorfer M."/>
            <person name="Dessus-Babus S."/>
            <person name="Burckhardt D."/>
            <person name="Oertli M."/>
            <person name="Naumann U."/>
            <person name="Petersen F."/>
            <person name="Wong J."/>
        </authorList>
    </citation>
    <scope>NUCLEOTIDE SEQUENCE</scope>
    <source>
        <strain evidence="3">GSM-AAB239-AS_SAM_17_03QT</strain>
    </source>
</reference>
<name>A0AAX6IEM9_IRIPA</name>
<dbReference type="AlphaFoldDB" id="A0AAX6IEM9"/>
<dbReference type="EMBL" id="JANAVB010031909">
    <property type="protein sequence ID" value="KAJ6811012.1"/>
    <property type="molecule type" value="Genomic_DNA"/>
</dbReference>
<comment type="caution">
    <text evidence="3">The sequence shown here is derived from an EMBL/GenBank/DDBJ whole genome shotgun (WGS) entry which is preliminary data.</text>
</comment>
<protein>
    <submittedName>
        <fullName evidence="3">Uncharacterized protein</fullName>
    </submittedName>
</protein>
<sequence length="92" mass="10744">MRRGRRWPRREPSRGRGGRGLKICSPQGLSSSSEGGSLWSGGGGRGLHSHSPLLVLGRSGRGLAWFLRAKRRRRGLKWWWWWWWSSGRCFWR</sequence>
<gene>
    <name evidence="2" type="ORF">M6B38_156315</name>
    <name evidence="3" type="ORF">M6B38_261845</name>
</gene>
<reference evidence="3" key="2">
    <citation type="submission" date="2023-04" db="EMBL/GenBank/DDBJ databases">
        <authorList>
            <person name="Bruccoleri R.E."/>
            <person name="Oakeley E.J."/>
            <person name="Faust A.-M."/>
            <person name="Dessus-Babus S."/>
            <person name="Altorfer M."/>
            <person name="Burckhardt D."/>
            <person name="Oertli M."/>
            <person name="Naumann U."/>
            <person name="Petersen F."/>
            <person name="Wong J."/>
        </authorList>
    </citation>
    <scope>NUCLEOTIDE SEQUENCE</scope>
    <source>
        <strain evidence="3">GSM-AAB239-AS_SAM_17_03QT</strain>
        <tissue evidence="3">Leaf</tissue>
    </source>
</reference>
<evidence type="ECO:0000313" key="3">
    <source>
        <dbReference type="EMBL" id="KAJ6850825.1"/>
    </source>
</evidence>
<organism evidence="3 4">
    <name type="scientific">Iris pallida</name>
    <name type="common">Sweet iris</name>
    <dbReference type="NCBI Taxonomy" id="29817"/>
    <lineage>
        <taxon>Eukaryota</taxon>
        <taxon>Viridiplantae</taxon>
        <taxon>Streptophyta</taxon>
        <taxon>Embryophyta</taxon>
        <taxon>Tracheophyta</taxon>
        <taxon>Spermatophyta</taxon>
        <taxon>Magnoliopsida</taxon>
        <taxon>Liliopsida</taxon>
        <taxon>Asparagales</taxon>
        <taxon>Iridaceae</taxon>
        <taxon>Iridoideae</taxon>
        <taxon>Irideae</taxon>
        <taxon>Iris</taxon>
    </lineage>
</organism>
<evidence type="ECO:0000313" key="4">
    <source>
        <dbReference type="Proteomes" id="UP001140949"/>
    </source>
</evidence>